<keyword evidence="8" id="KW-1185">Reference proteome</keyword>
<dbReference type="RefSeq" id="WP_255391088.1">
    <property type="nucleotide sequence ID" value="NZ_CP101509.1"/>
</dbReference>
<feature type="transmembrane region" description="Helical" evidence="6">
    <location>
        <begin position="208"/>
        <end position="224"/>
    </location>
</feature>
<dbReference type="EMBL" id="CP101509">
    <property type="protein sequence ID" value="UTV29767.1"/>
    <property type="molecule type" value="Genomic_DNA"/>
</dbReference>
<evidence type="ECO:0000256" key="1">
    <source>
        <dbReference type="ARBA" id="ARBA00004141"/>
    </source>
</evidence>
<feature type="transmembrane region" description="Helical" evidence="6">
    <location>
        <begin position="48"/>
        <end position="69"/>
    </location>
</feature>
<dbReference type="PANTHER" id="PTHR34368:SF1">
    <property type="entry name" value="OS01G0962200 PROTEIN"/>
    <property type="match status" value="1"/>
</dbReference>
<feature type="transmembrane region" description="Helical" evidence="6">
    <location>
        <begin position="121"/>
        <end position="141"/>
    </location>
</feature>
<proteinExistence type="predicted"/>
<comment type="subcellular location">
    <subcellularLocation>
        <location evidence="1">Membrane</location>
        <topology evidence="1">Multi-pass membrane protein</topology>
    </subcellularLocation>
</comment>
<dbReference type="PANTHER" id="PTHR34368">
    <property type="entry name" value="OS01G0962200 PROTEIN"/>
    <property type="match status" value="1"/>
</dbReference>
<evidence type="ECO:0000256" key="6">
    <source>
        <dbReference type="SAM" id="Phobius"/>
    </source>
</evidence>
<reference evidence="7" key="1">
    <citation type="submission" date="2022-07" db="EMBL/GenBank/DDBJ databases">
        <title>Genome sequencing of Photobacterium atrarenae GJH2-4.</title>
        <authorList>
            <person name="Park S.-J."/>
        </authorList>
    </citation>
    <scope>NUCLEOTIDE SEQUENCE</scope>
    <source>
        <strain evidence="7">GJH2-4</strain>
    </source>
</reference>
<keyword evidence="5 6" id="KW-0472">Membrane</keyword>
<evidence type="ECO:0000256" key="3">
    <source>
        <dbReference type="ARBA" id="ARBA00022801"/>
    </source>
</evidence>
<sequence length="268" mass="29904">MQPFSKRARLLLLGAIVVLLAALLYHFAPITQNRNFYQYVDTRTWLGIPNFANVISNLPFLFVGILGLARTWPAHAGINPRHLASGNRLLYSTFYLGLIAAFFGSGYYHLTPGPLTLMVDRLAICISFMAFYCIVLAEYISSKLGRRLLLPLLIYSFGAVYYWYASDLAAGRGDLSAYILVQLVPIVHLPLILWLFRPTPLTRAPVTRFYYLGALLAYLLAKWAESNDGMLFQLTGEALSGHSLKHLLAGIGGYLVYKSMSDGQKKQG</sequence>
<name>A0ABY5GKB6_9GAMM</name>
<evidence type="ECO:0000256" key="2">
    <source>
        <dbReference type="ARBA" id="ARBA00022692"/>
    </source>
</evidence>
<protein>
    <submittedName>
        <fullName evidence="7">Ceramidase</fullName>
    </submittedName>
</protein>
<dbReference type="Proteomes" id="UP001057998">
    <property type="component" value="Chromosome 2"/>
</dbReference>
<evidence type="ECO:0000256" key="5">
    <source>
        <dbReference type="ARBA" id="ARBA00023136"/>
    </source>
</evidence>
<feature type="transmembrane region" description="Helical" evidence="6">
    <location>
        <begin position="177"/>
        <end position="196"/>
    </location>
</feature>
<evidence type="ECO:0000313" key="7">
    <source>
        <dbReference type="EMBL" id="UTV29767.1"/>
    </source>
</evidence>
<gene>
    <name evidence="7" type="ORF">NNL38_22425</name>
</gene>
<evidence type="ECO:0000256" key="4">
    <source>
        <dbReference type="ARBA" id="ARBA00022989"/>
    </source>
</evidence>
<evidence type="ECO:0000313" key="8">
    <source>
        <dbReference type="Proteomes" id="UP001057998"/>
    </source>
</evidence>
<organism evidence="7 8">
    <name type="scientific">Photobacterium atrarenae</name>
    <dbReference type="NCBI Taxonomy" id="865757"/>
    <lineage>
        <taxon>Bacteria</taxon>
        <taxon>Pseudomonadati</taxon>
        <taxon>Pseudomonadota</taxon>
        <taxon>Gammaproteobacteria</taxon>
        <taxon>Vibrionales</taxon>
        <taxon>Vibrionaceae</taxon>
        <taxon>Photobacterium</taxon>
    </lineage>
</organism>
<feature type="transmembrane region" description="Helical" evidence="6">
    <location>
        <begin position="148"/>
        <end position="165"/>
    </location>
</feature>
<dbReference type="Pfam" id="PF05875">
    <property type="entry name" value="Ceramidase"/>
    <property type="match status" value="1"/>
</dbReference>
<keyword evidence="2 6" id="KW-0812">Transmembrane</keyword>
<keyword evidence="3" id="KW-0378">Hydrolase</keyword>
<accession>A0ABY5GKB6</accession>
<feature type="transmembrane region" description="Helical" evidence="6">
    <location>
        <begin position="89"/>
        <end position="109"/>
    </location>
</feature>
<keyword evidence="4 6" id="KW-1133">Transmembrane helix</keyword>
<dbReference type="InterPro" id="IPR008901">
    <property type="entry name" value="ACER"/>
</dbReference>